<keyword evidence="4 10" id="KW-0812">Transmembrane</keyword>
<dbReference type="PANTHER" id="PTHR28285">
    <property type="entry name" value="PROTEIN BIG1"/>
    <property type="match status" value="1"/>
</dbReference>
<comment type="subcellular location">
    <subcellularLocation>
        <location evidence="1">Endoplasmic reticulum membrane</location>
        <topology evidence="1">Single-pass type I membrane protein</topology>
    </subcellularLocation>
</comment>
<protein>
    <recommendedName>
        <fullName evidence="3">Protein BIG1</fullName>
    </recommendedName>
</protein>
<keyword evidence="6" id="KW-0256">Endoplasmic reticulum</keyword>
<comment type="similarity">
    <text evidence="2">Belongs to the BIG1 family.</text>
</comment>
<evidence type="ECO:0000256" key="5">
    <source>
        <dbReference type="ARBA" id="ARBA00022729"/>
    </source>
</evidence>
<evidence type="ECO:0000256" key="6">
    <source>
        <dbReference type="ARBA" id="ARBA00022824"/>
    </source>
</evidence>
<dbReference type="PANTHER" id="PTHR28285:SF1">
    <property type="entry name" value="PROTEIN BIG1"/>
    <property type="match status" value="1"/>
</dbReference>
<dbReference type="EMBL" id="CACVBS010000073">
    <property type="protein sequence ID" value="CAA7269028.1"/>
    <property type="molecule type" value="Genomic_DNA"/>
</dbReference>
<organism evidence="12 13">
    <name type="scientific">Cyclocybe aegerita</name>
    <name type="common">Black poplar mushroom</name>
    <name type="synonym">Agrocybe aegerita</name>
    <dbReference type="NCBI Taxonomy" id="1973307"/>
    <lineage>
        <taxon>Eukaryota</taxon>
        <taxon>Fungi</taxon>
        <taxon>Dikarya</taxon>
        <taxon>Basidiomycota</taxon>
        <taxon>Agaricomycotina</taxon>
        <taxon>Agaricomycetes</taxon>
        <taxon>Agaricomycetidae</taxon>
        <taxon>Agaricales</taxon>
        <taxon>Agaricineae</taxon>
        <taxon>Bolbitiaceae</taxon>
        <taxon>Cyclocybe</taxon>
    </lineage>
</organism>
<evidence type="ECO:0000259" key="11">
    <source>
        <dbReference type="Pfam" id="PF20520"/>
    </source>
</evidence>
<keyword evidence="7 10" id="KW-1133">Transmembrane helix</keyword>
<evidence type="ECO:0000256" key="10">
    <source>
        <dbReference type="SAM" id="Phobius"/>
    </source>
</evidence>
<evidence type="ECO:0000256" key="4">
    <source>
        <dbReference type="ARBA" id="ARBA00022692"/>
    </source>
</evidence>
<keyword evidence="5" id="KW-0732">Signal</keyword>
<dbReference type="GO" id="GO:0006078">
    <property type="term" value="P:(1-&gt;6)-beta-D-glucan biosynthetic process"/>
    <property type="evidence" value="ECO:0007669"/>
    <property type="project" value="TreeGrafter"/>
</dbReference>
<name>A0A8S0WAU4_CYCAE</name>
<evidence type="ECO:0000256" key="2">
    <source>
        <dbReference type="ARBA" id="ARBA00008203"/>
    </source>
</evidence>
<dbReference type="GO" id="GO:0009272">
    <property type="term" value="P:fungal-type cell wall biogenesis"/>
    <property type="evidence" value="ECO:0007669"/>
    <property type="project" value="TreeGrafter"/>
</dbReference>
<feature type="transmembrane region" description="Helical" evidence="10">
    <location>
        <begin position="279"/>
        <end position="303"/>
    </location>
</feature>
<keyword evidence="9" id="KW-0961">Cell wall biogenesis/degradation</keyword>
<reference evidence="12 13" key="1">
    <citation type="submission" date="2020-01" db="EMBL/GenBank/DDBJ databases">
        <authorList>
            <person name="Gupta K D."/>
        </authorList>
    </citation>
    <scope>NUCLEOTIDE SEQUENCE [LARGE SCALE GENOMIC DNA]</scope>
</reference>
<dbReference type="Pfam" id="PF20520">
    <property type="entry name" value="Ac45-VOA1_TM"/>
    <property type="match status" value="1"/>
</dbReference>
<dbReference type="InterPro" id="IPR037654">
    <property type="entry name" value="Big1"/>
</dbReference>
<evidence type="ECO:0000313" key="12">
    <source>
        <dbReference type="EMBL" id="CAA7269028.1"/>
    </source>
</evidence>
<comment type="caution">
    <text evidence="12">The sequence shown here is derived from an EMBL/GenBank/DDBJ whole genome shotgun (WGS) entry which is preliminary data.</text>
</comment>
<keyword evidence="8 10" id="KW-0472">Membrane</keyword>
<dbReference type="GO" id="GO:0071555">
    <property type="term" value="P:cell wall organization"/>
    <property type="evidence" value="ECO:0007669"/>
    <property type="project" value="UniProtKB-KW"/>
</dbReference>
<gene>
    <name evidence="12" type="ORF">AAE3_LOCUS11260</name>
</gene>
<evidence type="ECO:0000256" key="1">
    <source>
        <dbReference type="ARBA" id="ARBA00004115"/>
    </source>
</evidence>
<keyword evidence="13" id="KW-1185">Reference proteome</keyword>
<proteinExistence type="inferred from homology"/>
<evidence type="ECO:0000313" key="13">
    <source>
        <dbReference type="Proteomes" id="UP000467700"/>
    </source>
</evidence>
<evidence type="ECO:0000256" key="3">
    <source>
        <dbReference type="ARBA" id="ARBA00022089"/>
    </source>
</evidence>
<evidence type="ECO:0000256" key="7">
    <source>
        <dbReference type="ARBA" id="ARBA00022989"/>
    </source>
</evidence>
<dbReference type="GO" id="GO:0005789">
    <property type="term" value="C:endoplasmic reticulum membrane"/>
    <property type="evidence" value="ECO:0007669"/>
    <property type="project" value="UniProtKB-SubCell"/>
</dbReference>
<evidence type="ECO:0000256" key="8">
    <source>
        <dbReference type="ARBA" id="ARBA00023136"/>
    </source>
</evidence>
<feature type="domain" description="V-type proton ATPase subunit S1/VOA1 transmembrane" evidence="11">
    <location>
        <begin position="278"/>
        <end position="312"/>
    </location>
</feature>
<accession>A0A8S0WAU4</accession>
<dbReference type="OrthoDB" id="10029326at2759"/>
<dbReference type="InterPro" id="IPR046756">
    <property type="entry name" value="VAS1/VOA1_TM"/>
</dbReference>
<sequence>MFPGQVIMNQLALQSRTSLLTLTQTTMAARLLLVAAAAVGALAYKNTAPVVAWSSSSSHSLGSAPSHLAGDVYSGSLLESFFDSDDVCKHDAIVIVEHPGLHSSDLSALTPFTPLARTLSEAPSMRQYAYVPHLPNLELPKLAEAVSAKCRSRLHQYTPSERTGDPVVKSGEKHVVCIKMPRLDHSGQERKQKMAEHESMLSNELSSLASIFPDHFVVYSGVPIAPPSPFIFLKRQADEDSPDRPILDLSSQDLSGPSSFAAADNGTLAKGGILKKYQLLTPGLITALLVVFFVLLPVIYVGLSALASIQNPLRVDVSKSFNAQERKNQ</sequence>
<dbReference type="AlphaFoldDB" id="A0A8S0WAU4"/>
<evidence type="ECO:0000256" key="9">
    <source>
        <dbReference type="ARBA" id="ARBA00023316"/>
    </source>
</evidence>
<dbReference type="Proteomes" id="UP000467700">
    <property type="component" value="Unassembled WGS sequence"/>
</dbReference>